<dbReference type="Proteomes" id="UP001318860">
    <property type="component" value="Unassembled WGS sequence"/>
</dbReference>
<dbReference type="InterPro" id="IPR052929">
    <property type="entry name" value="RNase_H-like_EbsB-rel"/>
</dbReference>
<dbReference type="CDD" id="cd06222">
    <property type="entry name" value="RNase_H_like"/>
    <property type="match status" value="1"/>
</dbReference>
<dbReference type="InterPro" id="IPR002156">
    <property type="entry name" value="RNaseH_domain"/>
</dbReference>
<organism evidence="3 4">
    <name type="scientific">Rehmannia glutinosa</name>
    <name type="common">Chinese foxglove</name>
    <dbReference type="NCBI Taxonomy" id="99300"/>
    <lineage>
        <taxon>Eukaryota</taxon>
        <taxon>Viridiplantae</taxon>
        <taxon>Streptophyta</taxon>
        <taxon>Embryophyta</taxon>
        <taxon>Tracheophyta</taxon>
        <taxon>Spermatophyta</taxon>
        <taxon>Magnoliopsida</taxon>
        <taxon>eudicotyledons</taxon>
        <taxon>Gunneridae</taxon>
        <taxon>Pentapetalae</taxon>
        <taxon>asterids</taxon>
        <taxon>lamiids</taxon>
        <taxon>Lamiales</taxon>
        <taxon>Orobanchaceae</taxon>
        <taxon>Rehmannieae</taxon>
        <taxon>Rehmannia</taxon>
    </lineage>
</organism>
<dbReference type="PANTHER" id="PTHR47074:SF11">
    <property type="entry name" value="REVERSE TRANSCRIPTASE-LIKE PROTEIN"/>
    <property type="match status" value="1"/>
</dbReference>
<proteinExistence type="predicted"/>
<keyword evidence="4" id="KW-1185">Reference proteome</keyword>
<evidence type="ECO:0000313" key="3">
    <source>
        <dbReference type="EMBL" id="KAK6139702.1"/>
    </source>
</evidence>
<sequence length="329" mass="37796">MVKDLLSPSLKEWNVELIKRTFCKEEADLILGIPLPRCYQDDQLICHFSQNGKYSVKTGYHLARRHYYLKNEASRGGGGSGSKSKSPRLFIWSPKVPEKIKITVWRLATNSLPTRQNLVRKKIITDIFCPLCEQGAESAVHRVIECDFARQCWALSNIPFSTWQHVDGEVESWLRTFQQNLDHNQWRLAMIIIWSMWQQRNIKNIGETCSNPYEVIQFSISYLQAIDLHCLNCTPPLQQPGEQEWQPPPIDTVKINFDASFSTATSSWGLGFIARDHNGLSLGWRHKEIHGIFHPTTAEAMAAREAVYFANEKGWRNVVVELKEIALLS</sequence>
<dbReference type="Pfam" id="PF13966">
    <property type="entry name" value="zf-RVT"/>
    <property type="match status" value="1"/>
</dbReference>
<evidence type="ECO:0000259" key="2">
    <source>
        <dbReference type="Pfam" id="PF13966"/>
    </source>
</evidence>
<gene>
    <name evidence="3" type="ORF">DH2020_026556</name>
</gene>
<accession>A0ABR0VXI8</accession>
<dbReference type="Pfam" id="PF13456">
    <property type="entry name" value="RVT_3"/>
    <property type="match status" value="1"/>
</dbReference>
<dbReference type="PANTHER" id="PTHR47074">
    <property type="entry name" value="BNAC02G40300D PROTEIN"/>
    <property type="match status" value="1"/>
</dbReference>
<dbReference type="EMBL" id="JABTTQ020000368">
    <property type="protein sequence ID" value="KAK6139702.1"/>
    <property type="molecule type" value="Genomic_DNA"/>
</dbReference>
<feature type="domain" description="RNase H type-1" evidence="1">
    <location>
        <begin position="256"/>
        <end position="321"/>
    </location>
</feature>
<dbReference type="InterPro" id="IPR044730">
    <property type="entry name" value="RNase_H-like_dom_plant"/>
</dbReference>
<comment type="caution">
    <text evidence="3">The sequence shown here is derived from an EMBL/GenBank/DDBJ whole genome shotgun (WGS) entry which is preliminary data.</text>
</comment>
<name>A0ABR0VXI8_REHGL</name>
<reference evidence="3 4" key="1">
    <citation type="journal article" date="2021" name="Comput. Struct. Biotechnol. J.">
        <title>De novo genome assembly of the potent medicinal plant Rehmannia glutinosa using nanopore technology.</title>
        <authorList>
            <person name="Ma L."/>
            <person name="Dong C."/>
            <person name="Song C."/>
            <person name="Wang X."/>
            <person name="Zheng X."/>
            <person name="Niu Y."/>
            <person name="Chen S."/>
            <person name="Feng W."/>
        </authorList>
    </citation>
    <scope>NUCLEOTIDE SEQUENCE [LARGE SCALE GENOMIC DNA]</scope>
    <source>
        <strain evidence="3">DH-2019</strain>
    </source>
</reference>
<evidence type="ECO:0000313" key="4">
    <source>
        <dbReference type="Proteomes" id="UP001318860"/>
    </source>
</evidence>
<evidence type="ECO:0008006" key="5">
    <source>
        <dbReference type="Google" id="ProtNLM"/>
    </source>
</evidence>
<protein>
    <recommendedName>
        <fullName evidence="5">Reverse transcriptase zinc-binding domain-containing protein</fullName>
    </recommendedName>
</protein>
<evidence type="ECO:0000259" key="1">
    <source>
        <dbReference type="Pfam" id="PF13456"/>
    </source>
</evidence>
<feature type="domain" description="Reverse transcriptase zinc-binding" evidence="2">
    <location>
        <begin position="86"/>
        <end position="153"/>
    </location>
</feature>
<dbReference type="InterPro" id="IPR026960">
    <property type="entry name" value="RVT-Znf"/>
</dbReference>